<keyword evidence="3" id="KW-1003">Cell membrane</keyword>
<dbReference type="RefSeq" id="WP_014746865.1">
    <property type="nucleotide sequence ID" value="NC_017956.1"/>
</dbReference>
<name>I3TR00_TISMK</name>
<feature type="transmembrane region" description="Helical" evidence="7">
    <location>
        <begin position="121"/>
        <end position="145"/>
    </location>
</feature>
<dbReference type="HOGENOM" id="CLU_034180_11_1_5"/>
<dbReference type="PATRIC" id="fig|1110502.3.peg.3435"/>
<feature type="transmembrane region" description="Helical" evidence="7">
    <location>
        <begin position="93"/>
        <end position="115"/>
    </location>
</feature>
<evidence type="ECO:0000313" key="10">
    <source>
        <dbReference type="Proteomes" id="UP000005258"/>
    </source>
</evidence>
<evidence type="ECO:0000256" key="3">
    <source>
        <dbReference type="ARBA" id="ARBA00022475"/>
    </source>
</evidence>
<evidence type="ECO:0000313" key="9">
    <source>
        <dbReference type="EMBL" id="AFK55188.1"/>
    </source>
</evidence>
<feature type="transmembrane region" description="Helical" evidence="7">
    <location>
        <begin position="157"/>
        <end position="180"/>
    </location>
</feature>
<sequence length="551" mass="57645">MTTTRTDPSDAETGPAAASAWAPLRNRVFLAIWLAVMVSNTGTWVRDVASGWLMTELSPSPLLVSLVQAATTLPVFLLSVPAGALADIVDRRRLLITVQSGLLVVGAALTLSAHLGLMSPGLLLALILVAGAGAALSGPAFQAIVSEVVGRAELRPAVALNSLGLNISRAVGPALGGLIVATAGVAAAYLFDAVSYLAVVGVFLLWRRPARTSDLPPESFLPAMRAGLRYAAGSRALGRVLLRAGGFFLFASAYWALLPLIARERLMVDAAGYGVLLAAIGAGAVAGAIALPRLKLPGHLLVLGGTLVTALVTLVLALVQDRWAATGALAVAGAAWIAVLTTLNVAAQSTLPDWVRARGLAVYLMVFFGAMTAGSTVWGLVAQSAGIEVALVGAAIGGSLAGLALARLVKLPAGTDDLTPSRHWPDPASAAPVAGDRGPVLVTITYRIDPADRRAFLDAVRELARIRRRDGAFGWRVLEDAEDPTRFEEIFFAASWLEHLRHHRRVTRADAGLQAGVNRFHRGETPPVVRHLVGADPRDEPLPAMGHDHHD</sequence>
<feature type="transmembrane region" description="Helical" evidence="7">
    <location>
        <begin position="270"/>
        <end position="291"/>
    </location>
</feature>
<evidence type="ECO:0000259" key="8">
    <source>
        <dbReference type="PROSITE" id="PS50850"/>
    </source>
</evidence>
<evidence type="ECO:0000256" key="6">
    <source>
        <dbReference type="ARBA" id="ARBA00023136"/>
    </source>
</evidence>
<dbReference type="CDD" id="cd06173">
    <property type="entry name" value="MFS_MefA_like"/>
    <property type="match status" value="1"/>
</dbReference>
<dbReference type="EMBL" id="CP003236">
    <property type="protein sequence ID" value="AFK55188.1"/>
    <property type="molecule type" value="Genomic_DNA"/>
</dbReference>
<feature type="transmembrane region" description="Helical" evidence="7">
    <location>
        <begin position="359"/>
        <end position="381"/>
    </location>
</feature>
<gene>
    <name evidence="9" type="ordered locus">TMO_3350</name>
</gene>
<dbReference type="KEGG" id="tmo:TMO_3350"/>
<feature type="transmembrane region" description="Helical" evidence="7">
    <location>
        <begin position="387"/>
        <end position="406"/>
    </location>
</feature>
<evidence type="ECO:0000256" key="1">
    <source>
        <dbReference type="ARBA" id="ARBA00004651"/>
    </source>
</evidence>
<keyword evidence="6 7" id="KW-0472">Membrane</keyword>
<dbReference type="SUPFAM" id="SSF103473">
    <property type="entry name" value="MFS general substrate transporter"/>
    <property type="match status" value="1"/>
</dbReference>
<dbReference type="InterPro" id="IPR036259">
    <property type="entry name" value="MFS_trans_sf"/>
</dbReference>
<dbReference type="eggNOG" id="COG0477">
    <property type="taxonomic scope" value="Bacteria"/>
</dbReference>
<feature type="domain" description="Major facilitator superfamily (MFS) profile" evidence="8">
    <location>
        <begin position="28"/>
        <end position="410"/>
    </location>
</feature>
<dbReference type="PROSITE" id="PS50850">
    <property type="entry name" value="MFS"/>
    <property type="match status" value="1"/>
</dbReference>
<dbReference type="Gene3D" id="1.20.1250.20">
    <property type="entry name" value="MFS general substrate transporter like domains"/>
    <property type="match status" value="1"/>
</dbReference>
<feature type="transmembrane region" description="Helical" evidence="7">
    <location>
        <begin position="325"/>
        <end position="347"/>
    </location>
</feature>
<evidence type="ECO:0000256" key="2">
    <source>
        <dbReference type="ARBA" id="ARBA00022448"/>
    </source>
</evidence>
<feature type="transmembrane region" description="Helical" evidence="7">
    <location>
        <begin position="298"/>
        <end position="319"/>
    </location>
</feature>
<keyword evidence="2" id="KW-0813">Transport</keyword>
<organism evidence="9 10">
    <name type="scientific">Tistrella mobilis (strain KA081020-065)</name>
    <dbReference type="NCBI Taxonomy" id="1110502"/>
    <lineage>
        <taxon>Bacteria</taxon>
        <taxon>Pseudomonadati</taxon>
        <taxon>Pseudomonadota</taxon>
        <taxon>Alphaproteobacteria</taxon>
        <taxon>Geminicoccales</taxon>
        <taxon>Geminicoccaceae</taxon>
        <taxon>Tistrella</taxon>
    </lineage>
</organism>
<feature type="transmembrane region" description="Helical" evidence="7">
    <location>
        <begin position="186"/>
        <end position="206"/>
    </location>
</feature>
<dbReference type="InterPro" id="IPR020846">
    <property type="entry name" value="MFS_dom"/>
</dbReference>
<evidence type="ECO:0000256" key="4">
    <source>
        <dbReference type="ARBA" id="ARBA00022692"/>
    </source>
</evidence>
<dbReference type="Pfam" id="PF05977">
    <property type="entry name" value="MFS_3"/>
    <property type="match status" value="1"/>
</dbReference>
<dbReference type="PANTHER" id="PTHR23513:SF11">
    <property type="entry name" value="STAPHYLOFERRIN A TRANSPORTER"/>
    <property type="match status" value="1"/>
</dbReference>
<feature type="transmembrane region" description="Helical" evidence="7">
    <location>
        <begin position="28"/>
        <end position="45"/>
    </location>
</feature>
<dbReference type="Proteomes" id="UP000005258">
    <property type="component" value="Chromosome"/>
</dbReference>
<feature type="transmembrane region" description="Helical" evidence="7">
    <location>
        <begin position="65"/>
        <end position="86"/>
    </location>
</feature>
<dbReference type="STRING" id="1110502.TMO_3350"/>
<accession>I3TR00</accession>
<dbReference type="GO" id="GO:0022857">
    <property type="term" value="F:transmembrane transporter activity"/>
    <property type="evidence" value="ECO:0007669"/>
    <property type="project" value="InterPro"/>
</dbReference>
<keyword evidence="5 7" id="KW-1133">Transmembrane helix</keyword>
<dbReference type="PANTHER" id="PTHR23513">
    <property type="entry name" value="INTEGRAL MEMBRANE EFFLUX PROTEIN-RELATED"/>
    <property type="match status" value="1"/>
</dbReference>
<proteinExistence type="predicted"/>
<evidence type="ECO:0000256" key="7">
    <source>
        <dbReference type="SAM" id="Phobius"/>
    </source>
</evidence>
<dbReference type="InterPro" id="IPR010290">
    <property type="entry name" value="TM_effector"/>
</dbReference>
<dbReference type="GO" id="GO:0005886">
    <property type="term" value="C:plasma membrane"/>
    <property type="evidence" value="ECO:0007669"/>
    <property type="project" value="UniProtKB-SubCell"/>
</dbReference>
<reference evidence="9 10" key="1">
    <citation type="journal article" date="2012" name="J. Am. Chem. Soc.">
        <title>Bacterial biosynthesis and maturation of the didemnin anti-cancer agents.</title>
        <authorList>
            <person name="Xu Y."/>
            <person name="Kersten R.D."/>
            <person name="Nam S.J."/>
            <person name="Lu L."/>
            <person name="Al-Suwailem A.M."/>
            <person name="Zheng H."/>
            <person name="Fenical W."/>
            <person name="Dorrestein P.C."/>
            <person name="Moore B.S."/>
            <person name="Qian P.Y."/>
        </authorList>
    </citation>
    <scope>NUCLEOTIDE SEQUENCE [LARGE SCALE GENOMIC DNA]</scope>
    <source>
        <strain evidence="9 10">KA081020-065</strain>
    </source>
</reference>
<evidence type="ECO:0000256" key="5">
    <source>
        <dbReference type="ARBA" id="ARBA00022989"/>
    </source>
</evidence>
<dbReference type="AlphaFoldDB" id="I3TR00"/>
<protein>
    <recommendedName>
        <fullName evidence="8">Major facilitator superfamily (MFS) profile domain-containing protein</fullName>
    </recommendedName>
</protein>
<keyword evidence="4 7" id="KW-0812">Transmembrane</keyword>
<comment type="subcellular location">
    <subcellularLocation>
        <location evidence="1">Cell membrane</location>
        <topology evidence="1">Multi-pass membrane protein</topology>
    </subcellularLocation>
</comment>
<feature type="transmembrane region" description="Helical" evidence="7">
    <location>
        <begin position="240"/>
        <end position="258"/>
    </location>
</feature>
<keyword evidence="10" id="KW-1185">Reference proteome</keyword>